<dbReference type="InterPro" id="IPR018060">
    <property type="entry name" value="HTH_AraC"/>
</dbReference>
<name>A0A956NHE0_UNCEI</name>
<evidence type="ECO:0000259" key="4">
    <source>
        <dbReference type="PROSITE" id="PS01124"/>
    </source>
</evidence>
<keyword evidence="2" id="KW-0238">DNA-binding</keyword>
<dbReference type="SMART" id="SM00342">
    <property type="entry name" value="HTH_ARAC"/>
    <property type="match status" value="1"/>
</dbReference>
<dbReference type="InterPro" id="IPR010499">
    <property type="entry name" value="AraC_E-bd"/>
</dbReference>
<dbReference type="PANTHER" id="PTHR47504">
    <property type="entry name" value="RIGHT ORIGIN-BINDING PROTEIN"/>
    <property type="match status" value="1"/>
</dbReference>
<evidence type="ECO:0000256" key="3">
    <source>
        <dbReference type="ARBA" id="ARBA00023163"/>
    </source>
</evidence>
<dbReference type="InterPro" id="IPR009057">
    <property type="entry name" value="Homeodomain-like_sf"/>
</dbReference>
<reference evidence="5" key="2">
    <citation type="journal article" date="2021" name="Microbiome">
        <title>Successional dynamics and alternative stable states in a saline activated sludge microbial community over 9 years.</title>
        <authorList>
            <person name="Wang Y."/>
            <person name="Ye J."/>
            <person name="Ju F."/>
            <person name="Liu L."/>
            <person name="Boyd J.A."/>
            <person name="Deng Y."/>
            <person name="Parks D.H."/>
            <person name="Jiang X."/>
            <person name="Yin X."/>
            <person name="Woodcroft B.J."/>
            <person name="Tyson G.W."/>
            <person name="Hugenholtz P."/>
            <person name="Polz M.F."/>
            <person name="Zhang T."/>
        </authorList>
    </citation>
    <scope>NUCLEOTIDE SEQUENCE</scope>
    <source>
        <strain evidence="5">HKST-UBA02</strain>
    </source>
</reference>
<dbReference type="Gene3D" id="1.10.10.60">
    <property type="entry name" value="Homeodomain-like"/>
    <property type="match status" value="2"/>
</dbReference>
<dbReference type="InterPro" id="IPR018062">
    <property type="entry name" value="HTH_AraC-typ_CS"/>
</dbReference>
<feature type="domain" description="HTH araC/xylS-type" evidence="4">
    <location>
        <begin position="9"/>
        <end position="108"/>
    </location>
</feature>
<dbReference type="InterPro" id="IPR029442">
    <property type="entry name" value="GyrI-like"/>
</dbReference>
<dbReference type="SUPFAM" id="SSF55136">
    <property type="entry name" value="Probable bacterial effector-binding domain"/>
    <property type="match status" value="1"/>
</dbReference>
<dbReference type="Pfam" id="PF12833">
    <property type="entry name" value="HTH_18"/>
    <property type="match status" value="1"/>
</dbReference>
<dbReference type="AlphaFoldDB" id="A0A956NHE0"/>
<dbReference type="InterPro" id="IPR020449">
    <property type="entry name" value="Tscrpt_reg_AraC-type_HTH"/>
</dbReference>
<evidence type="ECO:0000313" key="6">
    <source>
        <dbReference type="Proteomes" id="UP000739538"/>
    </source>
</evidence>
<dbReference type="InterPro" id="IPR011256">
    <property type="entry name" value="Reg_factor_effector_dom_sf"/>
</dbReference>
<keyword evidence="3" id="KW-0804">Transcription</keyword>
<dbReference type="PROSITE" id="PS01124">
    <property type="entry name" value="HTH_ARAC_FAMILY_2"/>
    <property type="match status" value="1"/>
</dbReference>
<dbReference type="Gene3D" id="3.20.80.10">
    <property type="entry name" value="Regulatory factor, effector binding domain"/>
    <property type="match status" value="1"/>
</dbReference>
<proteinExistence type="predicted"/>
<accession>A0A956NHE0</accession>
<dbReference type="PROSITE" id="PS00041">
    <property type="entry name" value="HTH_ARAC_FAMILY_1"/>
    <property type="match status" value="1"/>
</dbReference>
<keyword evidence="1" id="KW-0805">Transcription regulation</keyword>
<comment type="caution">
    <text evidence="5">The sequence shown here is derived from an EMBL/GenBank/DDBJ whole genome shotgun (WGS) entry which is preliminary data.</text>
</comment>
<dbReference type="GO" id="GO:0043565">
    <property type="term" value="F:sequence-specific DNA binding"/>
    <property type="evidence" value="ECO:0007669"/>
    <property type="project" value="InterPro"/>
</dbReference>
<gene>
    <name evidence="5" type="ORF">KDA27_26565</name>
</gene>
<dbReference type="SUPFAM" id="SSF46689">
    <property type="entry name" value="Homeodomain-like"/>
    <property type="match status" value="2"/>
</dbReference>
<dbReference type="SMART" id="SM00871">
    <property type="entry name" value="AraC_E_bind"/>
    <property type="match status" value="1"/>
</dbReference>
<protein>
    <submittedName>
        <fullName evidence="5">AraC family transcriptional regulator</fullName>
    </submittedName>
</protein>
<dbReference type="GO" id="GO:0003700">
    <property type="term" value="F:DNA-binding transcription factor activity"/>
    <property type="evidence" value="ECO:0007669"/>
    <property type="project" value="InterPro"/>
</dbReference>
<dbReference type="PRINTS" id="PR00032">
    <property type="entry name" value="HTHARAC"/>
</dbReference>
<reference evidence="5" key="1">
    <citation type="submission" date="2020-04" db="EMBL/GenBank/DDBJ databases">
        <authorList>
            <person name="Zhang T."/>
        </authorList>
    </citation>
    <scope>NUCLEOTIDE SEQUENCE</scope>
    <source>
        <strain evidence="5">HKST-UBA02</strain>
    </source>
</reference>
<organism evidence="5 6">
    <name type="scientific">Eiseniibacteriota bacterium</name>
    <dbReference type="NCBI Taxonomy" id="2212470"/>
    <lineage>
        <taxon>Bacteria</taxon>
        <taxon>Candidatus Eiseniibacteriota</taxon>
    </lineage>
</organism>
<dbReference type="Proteomes" id="UP000739538">
    <property type="component" value="Unassembled WGS sequence"/>
</dbReference>
<evidence type="ECO:0000313" key="5">
    <source>
        <dbReference type="EMBL" id="MCA9759385.1"/>
    </source>
</evidence>
<dbReference type="PANTHER" id="PTHR47504:SF5">
    <property type="entry name" value="RIGHT ORIGIN-BINDING PROTEIN"/>
    <property type="match status" value="1"/>
</dbReference>
<dbReference type="InterPro" id="IPR050959">
    <property type="entry name" value="MarA-like"/>
</dbReference>
<evidence type="ECO:0000256" key="1">
    <source>
        <dbReference type="ARBA" id="ARBA00023015"/>
    </source>
</evidence>
<evidence type="ECO:0000256" key="2">
    <source>
        <dbReference type="ARBA" id="ARBA00023125"/>
    </source>
</evidence>
<dbReference type="EMBL" id="JAGQHS010000330">
    <property type="protein sequence ID" value="MCA9759385.1"/>
    <property type="molecule type" value="Genomic_DNA"/>
</dbReference>
<dbReference type="Pfam" id="PF06445">
    <property type="entry name" value="GyrI-like"/>
    <property type="match status" value="1"/>
</dbReference>
<sequence>MSDGYEPIRRSLAHIEGNLDDPALNLAEIAREACLSPWHFHRVFTGTVGETPITYVRKRRLSEGAKKLKRETSTVLDIALACGFDSQAAFTRAFRAHYGVPPVTFRRDVHLTINRVYEPIDAANLRPRGAVMEPKMIEKPAFTVVGLAKEFTPETTKEIPQLWTEFGPRIGSIPGQKGFHCFGMCVEAEKVVDGQPCFTYAACVEVGPDADVPDGLAKFQVPAARYAVFTFDDHISRISGFIDRIFGEWFPATGLTRATGPDFEYYDHRWNPQTGTGEVDYYIPVELL</sequence>